<comment type="cofactor">
    <cofactor evidence="12">
        <name>[4Fe-4S] cluster</name>
        <dbReference type="ChEBI" id="CHEBI:49883"/>
    </cofactor>
    <text evidence="12">Binds 1 [4Fe-4S] cluster per subunit.</text>
</comment>
<feature type="binding site" evidence="12">
    <location>
        <begin position="111"/>
        <end position="113"/>
    </location>
    <ligand>
        <name>iminosuccinate</name>
        <dbReference type="ChEBI" id="CHEBI:77875"/>
    </ligand>
</feature>
<keyword evidence="6 12" id="KW-0808">Transferase</keyword>
<comment type="subcellular location">
    <subcellularLocation>
        <location evidence="12">Cytoplasm</location>
    </subcellularLocation>
</comment>
<feature type="binding site" evidence="12">
    <location>
        <position position="40"/>
    </location>
    <ligand>
        <name>iminosuccinate</name>
        <dbReference type="ChEBI" id="CHEBI:77875"/>
    </ligand>
</feature>
<accession>A0A7C4AJ62</accession>
<evidence type="ECO:0000256" key="2">
    <source>
        <dbReference type="ARBA" id="ARBA00005065"/>
    </source>
</evidence>
<reference evidence="13" key="1">
    <citation type="journal article" date="2020" name="mSystems">
        <title>Genome- and Community-Level Interaction Insights into Carbon Utilization and Element Cycling Functions of Hydrothermarchaeota in Hydrothermal Sediment.</title>
        <authorList>
            <person name="Zhou Z."/>
            <person name="Liu Y."/>
            <person name="Xu W."/>
            <person name="Pan J."/>
            <person name="Luo Z.H."/>
            <person name="Li M."/>
        </authorList>
    </citation>
    <scope>NUCLEOTIDE SEQUENCE [LARGE SCALE GENOMIC DNA]</scope>
    <source>
        <strain evidence="13">SpSt-788</strain>
    </source>
</reference>
<dbReference type="EMBL" id="DTHO01000022">
    <property type="protein sequence ID" value="HGG99334.1"/>
    <property type="molecule type" value="Genomic_DNA"/>
</dbReference>
<gene>
    <name evidence="12 13" type="primary">nadA</name>
    <name evidence="13" type="ORF">ENV75_02640</name>
</gene>
<feature type="binding site" evidence="12">
    <location>
        <position position="128"/>
    </location>
    <ligand>
        <name>iminosuccinate</name>
        <dbReference type="ChEBI" id="CHEBI:77875"/>
    </ligand>
</feature>
<feature type="binding site" evidence="12">
    <location>
        <position position="259"/>
    </location>
    <ligand>
        <name>[4Fe-4S] cluster</name>
        <dbReference type="ChEBI" id="CHEBI:49883"/>
    </ligand>
</feature>
<dbReference type="Pfam" id="PF02445">
    <property type="entry name" value="NadA"/>
    <property type="match status" value="1"/>
</dbReference>
<evidence type="ECO:0000256" key="8">
    <source>
        <dbReference type="ARBA" id="ARBA00023004"/>
    </source>
</evidence>
<name>A0A7C4AJ62_9BACT</name>
<dbReference type="NCBIfam" id="NF006878">
    <property type="entry name" value="PRK09375.1-2"/>
    <property type="match status" value="1"/>
</dbReference>
<keyword evidence="12" id="KW-0963">Cytoplasm</keyword>
<keyword evidence="8 12" id="KW-0408">Iron</keyword>
<keyword evidence="7 12" id="KW-0479">Metal-binding</keyword>
<evidence type="ECO:0000256" key="7">
    <source>
        <dbReference type="ARBA" id="ARBA00022723"/>
    </source>
</evidence>
<dbReference type="NCBIfam" id="TIGR00550">
    <property type="entry name" value="nadA"/>
    <property type="match status" value="1"/>
</dbReference>
<evidence type="ECO:0000256" key="11">
    <source>
        <dbReference type="ARBA" id="ARBA00073059"/>
    </source>
</evidence>
<evidence type="ECO:0000256" key="5">
    <source>
        <dbReference type="ARBA" id="ARBA00022642"/>
    </source>
</evidence>
<dbReference type="GO" id="GO:0008987">
    <property type="term" value="F:quinolinate synthetase A activity"/>
    <property type="evidence" value="ECO:0007669"/>
    <property type="project" value="UniProtKB-UniRule"/>
</dbReference>
<dbReference type="GO" id="GO:0046872">
    <property type="term" value="F:metal ion binding"/>
    <property type="evidence" value="ECO:0007669"/>
    <property type="project" value="UniProtKB-KW"/>
</dbReference>
<dbReference type="InterPro" id="IPR023066">
    <property type="entry name" value="Quinolinate_synth_type2"/>
</dbReference>
<keyword evidence="5 12" id="KW-0662">Pyridine nucleotide biosynthesis</keyword>
<dbReference type="InterPro" id="IPR003473">
    <property type="entry name" value="NadA"/>
</dbReference>
<evidence type="ECO:0000313" key="13">
    <source>
        <dbReference type="EMBL" id="HGG99334.1"/>
    </source>
</evidence>
<comment type="pathway">
    <text evidence="2 12">Cofactor biosynthesis; NAD(+) biosynthesis; quinolinate from iminoaspartate: step 1/1.</text>
</comment>
<dbReference type="FunFam" id="3.40.50.10800:FF:000001">
    <property type="entry name" value="Quinolinate synthase A"/>
    <property type="match status" value="1"/>
</dbReference>
<evidence type="ECO:0000256" key="3">
    <source>
        <dbReference type="ARBA" id="ARBA00012669"/>
    </source>
</evidence>
<dbReference type="GO" id="GO:0034628">
    <property type="term" value="P:'de novo' NAD+ biosynthetic process from L-aspartate"/>
    <property type="evidence" value="ECO:0007669"/>
    <property type="project" value="TreeGrafter"/>
</dbReference>
<feature type="binding site" evidence="12">
    <location>
        <position position="85"/>
    </location>
    <ligand>
        <name>[4Fe-4S] cluster</name>
        <dbReference type="ChEBI" id="CHEBI:49883"/>
    </ligand>
</feature>
<keyword evidence="4 12" id="KW-0004">4Fe-4S</keyword>
<dbReference type="NCBIfam" id="NF006879">
    <property type="entry name" value="PRK09375.1-4"/>
    <property type="match status" value="1"/>
</dbReference>
<evidence type="ECO:0000256" key="6">
    <source>
        <dbReference type="ARBA" id="ARBA00022679"/>
    </source>
</evidence>
<proteinExistence type="inferred from homology"/>
<comment type="caution">
    <text evidence="13">The sequence shown here is derived from an EMBL/GenBank/DDBJ whole genome shotgun (WGS) entry which is preliminary data.</text>
</comment>
<dbReference type="SUPFAM" id="SSF142754">
    <property type="entry name" value="NadA-like"/>
    <property type="match status" value="1"/>
</dbReference>
<dbReference type="GO" id="GO:0005829">
    <property type="term" value="C:cytosol"/>
    <property type="evidence" value="ECO:0007669"/>
    <property type="project" value="TreeGrafter"/>
</dbReference>
<evidence type="ECO:0000256" key="12">
    <source>
        <dbReference type="HAMAP-Rule" id="MF_00568"/>
    </source>
</evidence>
<dbReference type="PANTHER" id="PTHR30573">
    <property type="entry name" value="QUINOLINATE SYNTHETASE A"/>
    <property type="match status" value="1"/>
</dbReference>
<dbReference type="AlphaFoldDB" id="A0A7C4AJ62"/>
<evidence type="ECO:0000256" key="1">
    <source>
        <dbReference type="ARBA" id="ARBA00003791"/>
    </source>
</evidence>
<keyword evidence="9 12" id="KW-0411">Iron-sulfur</keyword>
<dbReference type="PANTHER" id="PTHR30573:SF0">
    <property type="entry name" value="QUINOLINATE SYNTHASE, CHLOROPLASTIC"/>
    <property type="match status" value="1"/>
</dbReference>
<organism evidence="13">
    <name type="scientific">Thermodesulfovibrio aggregans</name>
    <dbReference type="NCBI Taxonomy" id="86166"/>
    <lineage>
        <taxon>Bacteria</taxon>
        <taxon>Pseudomonadati</taxon>
        <taxon>Nitrospirota</taxon>
        <taxon>Thermodesulfovibrionia</taxon>
        <taxon>Thermodesulfovibrionales</taxon>
        <taxon>Thermodesulfovibrionaceae</taxon>
        <taxon>Thermodesulfovibrio</taxon>
    </lineage>
</organism>
<protein>
    <recommendedName>
        <fullName evidence="11 12">Quinolinate synthase</fullName>
        <ecNumber evidence="3 12">2.5.1.72</ecNumber>
    </recommendedName>
</protein>
<evidence type="ECO:0000256" key="9">
    <source>
        <dbReference type="ARBA" id="ARBA00023014"/>
    </source>
</evidence>
<dbReference type="EC" id="2.5.1.72" evidence="3 12"/>
<dbReference type="InterPro" id="IPR036094">
    <property type="entry name" value="NadA_sf"/>
</dbReference>
<sequence>MVSSTVNEIVKLKKQRNAIILAHNYQIGEVQEIADFTGDSLELSRIASEIKCDVIVFCGVHFMAETAAILNPDKTVLLPEIEAGCPMADEVDVEKLKEWIKKNPDAAVVSYVNTTAEVKALSYACCTSANAPQVVKAVPYDSVIFVPDKNLADWVKRNVYEKKIIPWEGFCPVHNMLKKEDVIRAKKSHPEALFVAHPECPAEVIDLADHVASTSGMVKFAKSNPAKDFIIGTEVGLLYRLKKENPDKNFYPLKKDTICSSMKITTLKSILTALKENKYIIKVPEEIRLKAKKAVDRMLYLVS</sequence>
<comment type="catalytic activity">
    <reaction evidence="10">
        <text>iminosuccinate + dihydroxyacetone phosphate = quinolinate + phosphate + 2 H2O + H(+)</text>
        <dbReference type="Rhea" id="RHEA:25888"/>
        <dbReference type="ChEBI" id="CHEBI:15377"/>
        <dbReference type="ChEBI" id="CHEBI:15378"/>
        <dbReference type="ChEBI" id="CHEBI:29959"/>
        <dbReference type="ChEBI" id="CHEBI:43474"/>
        <dbReference type="ChEBI" id="CHEBI:57642"/>
        <dbReference type="ChEBI" id="CHEBI:77875"/>
        <dbReference type="EC" id="2.5.1.72"/>
    </reaction>
    <physiologicalReaction direction="left-to-right" evidence="10">
        <dbReference type="Rhea" id="RHEA:25889"/>
    </physiologicalReaction>
</comment>
<dbReference type="GO" id="GO:0051539">
    <property type="term" value="F:4 iron, 4 sulfur cluster binding"/>
    <property type="evidence" value="ECO:0007669"/>
    <property type="project" value="UniProtKB-KW"/>
</dbReference>
<feature type="binding site" evidence="12">
    <location>
        <begin position="197"/>
        <end position="199"/>
    </location>
    <ligand>
        <name>iminosuccinate</name>
        <dbReference type="ChEBI" id="CHEBI:77875"/>
    </ligand>
</feature>
<feature type="binding site" evidence="12">
    <location>
        <position position="214"/>
    </location>
    <ligand>
        <name>iminosuccinate</name>
        <dbReference type="ChEBI" id="CHEBI:77875"/>
    </ligand>
</feature>
<feature type="binding site" evidence="12">
    <location>
        <position position="171"/>
    </location>
    <ligand>
        <name>[4Fe-4S] cluster</name>
        <dbReference type="ChEBI" id="CHEBI:49883"/>
    </ligand>
</feature>
<comment type="similarity">
    <text evidence="12">Belongs to the quinolinate synthase family. Type 2 subfamily.</text>
</comment>
<evidence type="ECO:0000256" key="10">
    <source>
        <dbReference type="ARBA" id="ARBA00050125"/>
    </source>
</evidence>
<dbReference type="UniPathway" id="UPA00253">
    <property type="reaction ID" value="UER00327"/>
</dbReference>
<comment type="function">
    <text evidence="1 12">Catalyzes the condensation of iminoaspartate with dihydroxyacetone phosphate to form quinolinate.</text>
</comment>
<feature type="binding site" evidence="12">
    <location>
        <position position="23"/>
    </location>
    <ligand>
        <name>iminosuccinate</name>
        <dbReference type="ChEBI" id="CHEBI:77875"/>
    </ligand>
</feature>
<dbReference type="Gene3D" id="3.40.50.10800">
    <property type="entry name" value="NadA-like"/>
    <property type="match status" value="3"/>
</dbReference>
<dbReference type="HAMAP" id="MF_00568">
    <property type="entry name" value="NadA_type2"/>
    <property type="match status" value="1"/>
</dbReference>
<evidence type="ECO:0000256" key="4">
    <source>
        <dbReference type="ARBA" id="ARBA00022485"/>
    </source>
</evidence>